<dbReference type="InterPro" id="IPR029058">
    <property type="entry name" value="AB_hydrolase_fold"/>
</dbReference>
<evidence type="ECO:0000313" key="5">
    <source>
        <dbReference type="EMBL" id="TWH24622.1"/>
    </source>
</evidence>
<dbReference type="PROSITE" id="PS00122">
    <property type="entry name" value="CARBOXYLESTERASE_B_1"/>
    <property type="match status" value="1"/>
</dbReference>
<dbReference type="EC" id="3.1.1.-" evidence="3"/>
<dbReference type="PANTHER" id="PTHR11559">
    <property type="entry name" value="CARBOXYLESTERASE"/>
    <property type="match status" value="1"/>
</dbReference>
<dbReference type="SUPFAM" id="SSF53474">
    <property type="entry name" value="alpha/beta-Hydrolases"/>
    <property type="match status" value="1"/>
</dbReference>
<gene>
    <name evidence="5" type="ORF">L618_000100000750</name>
</gene>
<dbReference type="Proteomes" id="UP000317573">
    <property type="component" value="Unassembled WGS sequence"/>
</dbReference>
<proteinExistence type="inferred from homology"/>
<dbReference type="Pfam" id="PF00135">
    <property type="entry name" value="COesterase"/>
    <property type="match status" value="1"/>
</dbReference>
<evidence type="ECO:0000256" key="3">
    <source>
        <dbReference type="RuleBase" id="RU361235"/>
    </source>
</evidence>
<dbReference type="InterPro" id="IPR002018">
    <property type="entry name" value="CarbesteraseB"/>
</dbReference>
<comment type="similarity">
    <text evidence="1 3">Belongs to the type-B carboxylesterase/lipase family.</text>
</comment>
<dbReference type="InterPro" id="IPR019826">
    <property type="entry name" value="Carboxylesterase_B_AS"/>
</dbReference>
<accession>A0A562ERS0</accession>
<dbReference type="RefSeq" id="WP_088896878.1">
    <property type="nucleotide sequence ID" value="NZ_VLJT01000001.1"/>
</dbReference>
<comment type="caution">
    <text evidence="5">The sequence shown here is derived from an EMBL/GenBank/DDBJ whole genome shotgun (WGS) entry which is preliminary data.</text>
</comment>
<sequence length="493" mass="52325">MEPVVDTTGGRVRGTTVGGTAVFKGIPYAAAPFDELRFAAPAPVPRWDGVRPATEFGPTAPKAPYAPPIDRLLHEPSIPGEDVLGLNVWSPDLSGSLPVIVWIHGGAFAHGSSAVALYDGTNFARDGVVFVSINYRLGAEGFALLDDAPANRGLLDQVAALEWVRDNIAAFGGDPDRVTIAGESAGAMSVVSLLAMPAARGLFRRAIAQSGAGHSVMSAGTARTVAGALGDMLGVAPTRAAFAGIEPKVLVDAQERLTARIRGERDPSTWGEIATDSMAFEPCVDGTVLPGRPIDLVGKGAGSDVDVLIGHNDDEMTLFFVPFGVDGLLDEAAARGLVAAYGLTDPEAFDAYRRARPDVRPGDTAMHIVRDWMYRIPVLRVAEARAAHGAETHVYRFDWKSPLFDGRLGATHALDIGFVFDNLRLPQAAALAGSAPPQELATRMHRAWVDFATTGSPGWPPYGDERTEMLFGDTCGTVDDHEADLRTLWDGIR</sequence>
<dbReference type="GO" id="GO:0016787">
    <property type="term" value="F:hydrolase activity"/>
    <property type="evidence" value="ECO:0007669"/>
    <property type="project" value="UniProtKB-KW"/>
</dbReference>
<dbReference type="InterPro" id="IPR050309">
    <property type="entry name" value="Type-B_Carboxylest/Lipase"/>
</dbReference>
<dbReference type="Gene3D" id="3.40.50.1820">
    <property type="entry name" value="alpha/beta hydrolase"/>
    <property type="match status" value="1"/>
</dbReference>
<evidence type="ECO:0000256" key="2">
    <source>
        <dbReference type="ARBA" id="ARBA00022801"/>
    </source>
</evidence>
<evidence type="ECO:0000313" key="6">
    <source>
        <dbReference type="Proteomes" id="UP000317573"/>
    </source>
</evidence>
<reference evidence="5 6" key="1">
    <citation type="submission" date="2019-07" db="EMBL/GenBank/DDBJ databases">
        <title>Genome sequencing of lignin-degrading bacterial isolates.</title>
        <authorList>
            <person name="Gladden J."/>
        </authorList>
    </citation>
    <scope>NUCLEOTIDE SEQUENCE [LARGE SCALE GENOMIC DNA]</scope>
    <source>
        <strain evidence="5 6">J45</strain>
    </source>
</reference>
<organism evidence="5 6">
    <name type="scientific">Rhodococcus rhodochrous J45</name>
    <dbReference type="NCBI Taxonomy" id="935266"/>
    <lineage>
        <taxon>Bacteria</taxon>
        <taxon>Bacillati</taxon>
        <taxon>Actinomycetota</taxon>
        <taxon>Actinomycetes</taxon>
        <taxon>Mycobacteriales</taxon>
        <taxon>Nocardiaceae</taxon>
        <taxon>Rhodococcus</taxon>
    </lineage>
</organism>
<name>A0A562ERS0_RHORH</name>
<dbReference type="EMBL" id="VLJT01000001">
    <property type="protein sequence ID" value="TWH24622.1"/>
    <property type="molecule type" value="Genomic_DNA"/>
</dbReference>
<keyword evidence="2 3" id="KW-0378">Hydrolase</keyword>
<evidence type="ECO:0000259" key="4">
    <source>
        <dbReference type="Pfam" id="PF00135"/>
    </source>
</evidence>
<protein>
    <recommendedName>
        <fullName evidence="3">Carboxylic ester hydrolase</fullName>
        <ecNumber evidence="3">3.1.1.-</ecNumber>
    </recommendedName>
</protein>
<feature type="domain" description="Carboxylesterase type B" evidence="4">
    <location>
        <begin position="2"/>
        <end position="468"/>
    </location>
</feature>
<evidence type="ECO:0000256" key="1">
    <source>
        <dbReference type="ARBA" id="ARBA00005964"/>
    </source>
</evidence>
<dbReference type="AlphaFoldDB" id="A0A562ERS0"/>